<proteinExistence type="predicted"/>
<comment type="caution">
    <text evidence="5">The sequence shown here is derived from an EMBL/GenBank/DDBJ whole genome shotgun (WGS) entry which is preliminary data.</text>
</comment>
<dbReference type="InterPro" id="IPR036388">
    <property type="entry name" value="WH-like_DNA-bd_sf"/>
</dbReference>
<evidence type="ECO:0000256" key="3">
    <source>
        <dbReference type="ARBA" id="ARBA00023163"/>
    </source>
</evidence>
<dbReference type="InterPro" id="IPR036390">
    <property type="entry name" value="WH_DNA-bd_sf"/>
</dbReference>
<feature type="domain" description="HTH marR-type" evidence="4">
    <location>
        <begin position="1"/>
        <end position="79"/>
    </location>
</feature>
<dbReference type="PANTHER" id="PTHR42756">
    <property type="entry name" value="TRANSCRIPTIONAL REGULATOR, MARR"/>
    <property type="match status" value="1"/>
</dbReference>
<dbReference type="PRINTS" id="PR00598">
    <property type="entry name" value="HTHMARR"/>
</dbReference>
<dbReference type="GO" id="GO:0003700">
    <property type="term" value="F:DNA-binding transcription factor activity"/>
    <property type="evidence" value="ECO:0007669"/>
    <property type="project" value="InterPro"/>
</dbReference>
<evidence type="ECO:0000313" key="5">
    <source>
        <dbReference type="EMBL" id="PTQ83814.1"/>
    </source>
</evidence>
<dbReference type="InterPro" id="IPR000835">
    <property type="entry name" value="HTH_MarR-typ"/>
</dbReference>
<evidence type="ECO:0000256" key="2">
    <source>
        <dbReference type="ARBA" id="ARBA00023125"/>
    </source>
</evidence>
<dbReference type="SUPFAM" id="SSF46785">
    <property type="entry name" value="Winged helix' DNA-binding domain"/>
    <property type="match status" value="1"/>
</dbReference>
<evidence type="ECO:0000313" key="6">
    <source>
        <dbReference type="Proteomes" id="UP000244161"/>
    </source>
</evidence>
<accession>A0A2T5IJ09</accession>
<dbReference type="Gene3D" id="1.10.10.10">
    <property type="entry name" value="Winged helix-like DNA-binding domain superfamily/Winged helix DNA-binding domain"/>
    <property type="match status" value="1"/>
</dbReference>
<sequence length="96" mass="11177">MVDRTTVARAVKKLEEHGFVHRASDAHNKKNRNIFPTPAVKAIYPFLQRENEHSNTVALNGLSEEEVALMLQLIRKLRENVETNWEMVKKGHKRPY</sequence>
<organism evidence="5 6">
    <name type="scientific">Trichococcus patagoniensis</name>
    <dbReference type="NCBI Taxonomy" id="382641"/>
    <lineage>
        <taxon>Bacteria</taxon>
        <taxon>Bacillati</taxon>
        <taxon>Bacillota</taxon>
        <taxon>Bacilli</taxon>
        <taxon>Lactobacillales</taxon>
        <taxon>Carnobacteriaceae</taxon>
        <taxon>Trichococcus</taxon>
    </lineage>
</organism>
<evidence type="ECO:0000259" key="4">
    <source>
        <dbReference type="PROSITE" id="PS50995"/>
    </source>
</evidence>
<dbReference type="AlphaFoldDB" id="A0A2T5IJ09"/>
<keyword evidence="1" id="KW-0805">Transcription regulation</keyword>
<dbReference type="PROSITE" id="PS50995">
    <property type="entry name" value="HTH_MARR_2"/>
    <property type="match status" value="1"/>
</dbReference>
<name>A0A2T5IJ09_9LACT</name>
<dbReference type="PANTHER" id="PTHR42756:SF2">
    <property type="entry name" value="MARR FAMILY REGULATORY PROTEIN"/>
    <property type="match status" value="1"/>
</dbReference>
<reference evidence="5 6" key="1">
    <citation type="submission" date="2018-04" db="EMBL/GenBank/DDBJ databases">
        <title>Genomic Encyclopedia of Archaeal and Bacterial Type Strains, Phase II (KMG-II): from individual species to whole genera.</title>
        <authorList>
            <person name="Goeker M."/>
        </authorList>
    </citation>
    <scope>NUCLEOTIDE SEQUENCE [LARGE SCALE GENOMIC DNA]</scope>
    <source>
        <strain evidence="5 6">DSM 18806</strain>
    </source>
</reference>
<dbReference type="Proteomes" id="UP000244161">
    <property type="component" value="Unassembled WGS sequence"/>
</dbReference>
<evidence type="ECO:0000256" key="1">
    <source>
        <dbReference type="ARBA" id="ARBA00023015"/>
    </source>
</evidence>
<dbReference type="EMBL" id="QAOM01000012">
    <property type="protein sequence ID" value="PTQ83814.1"/>
    <property type="molecule type" value="Genomic_DNA"/>
</dbReference>
<keyword evidence="3" id="KW-0804">Transcription</keyword>
<keyword evidence="6" id="KW-1185">Reference proteome</keyword>
<dbReference type="Pfam" id="PF01047">
    <property type="entry name" value="MarR"/>
    <property type="match status" value="1"/>
</dbReference>
<gene>
    <name evidence="5" type="ORF">C8U37_11284</name>
</gene>
<dbReference type="GO" id="GO:0003677">
    <property type="term" value="F:DNA binding"/>
    <property type="evidence" value="ECO:0007669"/>
    <property type="project" value="UniProtKB-KW"/>
</dbReference>
<keyword evidence="2" id="KW-0238">DNA-binding</keyword>
<protein>
    <recommendedName>
        <fullName evidence="4">HTH marR-type domain-containing protein</fullName>
    </recommendedName>
</protein>